<reference evidence="1 2" key="1">
    <citation type="submission" date="2024-01" db="EMBL/GenBank/DDBJ databases">
        <title>The genomes of 5 underutilized Papilionoideae crops provide insights into root nodulation and disease resistanc.</title>
        <authorList>
            <person name="Yuan L."/>
        </authorList>
    </citation>
    <scope>NUCLEOTIDE SEQUENCE [LARGE SCALE GENOMIC DNA]</scope>
    <source>
        <strain evidence="1">ZHUSHIDOU_FW_LH</strain>
        <tissue evidence="1">Leaf</tissue>
    </source>
</reference>
<organism evidence="1 2">
    <name type="scientific">Crotalaria pallida</name>
    <name type="common">Smooth rattlebox</name>
    <name type="synonym">Crotalaria striata</name>
    <dbReference type="NCBI Taxonomy" id="3830"/>
    <lineage>
        <taxon>Eukaryota</taxon>
        <taxon>Viridiplantae</taxon>
        <taxon>Streptophyta</taxon>
        <taxon>Embryophyta</taxon>
        <taxon>Tracheophyta</taxon>
        <taxon>Spermatophyta</taxon>
        <taxon>Magnoliopsida</taxon>
        <taxon>eudicotyledons</taxon>
        <taxon>Gunneridae</taxon>
        <taxon>Pentapetalae</taxon>
        <taxon>rosids</taxon>
        <taxon>fabids</taxon>
        <taxon>Fabales</taxon>
        <taxon>Fabaceae</taxon>
        <taxon>Papilionoideae</taxon>
        <taxon>50 kb inversion clade</taxon>
        <taxon>genistoids sensu lato</taxon>
        <taxon>core genistoids</taxon>
        <taxon>Crotalarieae</taxon>
        <taxon>Crotalaria</taxon>
    </lineage>
</organism>
<gene>
    <name evidence="1" type="ORF">RIF29_10194</name>
</gene>
<proteinExistence type="predicted"/>
<evidence type="ECO:0000313" key="1">
    <source>
        <dbReference type="EMBL" id="KAK7281862.1"/>
    </source>
</evidence>
<comment type="caution">
    <text evidence="1">The sequence shown here is derived from an EMBL/GenBank/DDBJ whole genome shotgun (WGS) entry which is preliminary data.</text>
</comment>
<keyword evidence="2" id="KW-1185">Reference proteome</keyword>
<dbReference type="EMBL" id="JAYWIO010000002">
    <property type="protein sequence ID" value="KAK7281862.1"/>
    <property type="molecule type" value="Genomic_DNA"/>
</dbReference>
<protein>
    <submittedName>
        <fullName evidence="1">Uncharacterized protein</fullName>
    </submittedName>
</protein>
<dbReference type="Proteomes" id="UP001372338">
    <property type="component" value="Unassembled WGS sequence"/>
</dbReference>
<evidence type="ECO:0000313" key="2">
    <source>
        <dbReference type="Proteomes" id="UP001372338"/>
    </source>
</evidence>
<accession>A0AAN9FSM9</accession>
<name>A0AAN9FSM9_CROPI</name>
<sequence>MENQDITILPSLYDHGVVANSRRCIFNVDPEFMILFGRDIGAHWVCFCPDGEMVRLVFCPSGITTSSVGGDGWTEIKFRFGLGHGRKVHFHYLGGQRFPG</sequence>
<dbReference type="AlphaFoldDB" id="A0AAN9FSM9"/>